<dbReference type="GO" id="GO:0005524">
    <property type="term" value="F:ATP binding"/>
    <property type="evidence" value="ECO:0007669"/>
    <property type="project" value="UniProtKB-KW"/>
</dbReference>
<dbReference type="InterPro" id="IPR017303">
    <property type="entry name" value="Tim44"/>
</dbReference>
<keyword evidence="3 16" id="KW-0813">Transport</keyword>
<reference evidence="20" key="1">
    <citation type="submission" date="2017-01" db="EMBL/GenBank/DDBJ databases">
        <title>Comparative genomics of anhydrobiosis in the tardigrade Hypsibius dujardini.</title>
        <authorList>
            <person name="Yoshida Y."/>
            <person name="Koutsovoulos G."/>
            <person name="Laetsch D."/>
            <person name="Stevens L."/>
            <person name="Kumar S."/>
            <person name="Horikawa D."/>
            <person name="Ishino K."/>
            <person name="Komine S."/>
            <person name="Tomita M."/>
            <person name="Blaxter M."/>
            <person name="Arakawa K."/>
        </authorList>
    </citation>
    <scope>NUCLEOTIDE SEQUENCE [LARGE SCALE GENOMIC DNA]</scope>
    <source>
        <strain evidence="20">Z151</strain>
    </source>
</reference>
<evidence type="ECO:0000256" key="4">
    <source>
        <dbReference type="ARBA" id="ARBA00022553"/>
    </source>
</evidence>
<dbReference type="OrthoDB" id="10265990at2759"/>
<gene>
    <name evidence="19" type="ORF">BV898_10479</name>
</gene>
<comment type="subunit">
    <text evidence="14">Probable component of the PAM complex at least composed of a mitochondrial HSP70 protein, GRPEL1 or GRPEL2, TIMM44, TIMM16/PAM16 and TIMM14/DNAJC19. The complex interacts with the TIMM23 component of the TIM23 complex. Interacts with SLC25A4/ANT1 and SLC25A5/ANT2; leading to inhibit the presequence translocase TIMM23, thereby promoting stabilization of PINK1.</text>
</comment>
<evidence type="ECO:0000256" key="8">
    <source>
        <dbReference type="ARBA" id="ARBA00022927"/>
    </source>
</evidence>
<keyword evidence="11 16" id="KW-0496">Mitochondrion</keyword>
<dbReference type="InterPro" id="IPR039544">
    <property type="entry name" value="Tim44-like"/>
</dbReference>
<keyword evidence="12 16" id="KW-0472">Membrane</keyword>
<evidence type="ECO:0000313" key="20">
    <source>
        <dbReference type="Proteomes" id="UP000192578"/>
    </source>
</evidence>
<feature type="domain" description="Tim44-like" evidence="18">
    <location>
        <begin position="302"/>
        <end position="451"/>
    </location>
</feature>
<keyword evidence="5" id="KW-0547">Nucleotide-binding</keyword>
<dbReference type="EMBL" id="MTYJ01000090">
    <property type="protein sequence ID" value="OQV15373.1"/>
    <property type="molecule type" value="Genomic_DNA"/>
</dbReference>
<dbReference type="PANTHER" id="PTHR10721:SF1">
    <property type="entry name" value="MITOCHONDRIAL IMPORT INNER MEMBRANE TRANSLOCASE SUBUNIT TIM44"/>
    <property type="match status" value="1"/>
</dbReference>
<keyword evidence="4" id="KW-0597">Phosphoprotein</keyword>
<evidence type="ECO:0000256" key="9">
    <source>
        <dbReference type="ARBA" id="ARBA00022946"/>
    </source>
</evidence>
<evidence type="ECO:0000256" key="17">
    <source>
        <dbReference type="SAM" id="Coils"/>
    </source>
</evidence>
<evidence type="ECO:0000256" key="7">
    <source>
        <dbReference type="ARBA" id="ARBA00022840"/>
    </source>
</evidence>
<dbReference type="PIRSF" id="PIRSF037871">
    <property type="entry name" value="TIM44"/>
    <property type="match status" value="1"/>
</dbReference>
<keyword evidence="7" id="KW-0067">ATP-binding</keyword>
<evidence type="ECO:0000259" key="18">
    <source>
        <dbReference type="SMART" id="SM00978"/>
    </source>
</evidence>
<dbReference type="GO" id="GO:0051087">
    <property type="term" value="F:protein-folding chaperone binding"/>
    <property type="evidence" value="ECO:0007669"/>
    <property type="project" value="InterPro"/>
</dbReference>
<dbReference type="FunFam" id="3.10.450.240:FF:000001">
    <property type="entry name" value="Mitochondrial import inner membrane translocase subunit TIM44"/>
    <property type="match status" value="1"/>
</dbReference>
<dbReference type="Gene3D" id="3.10.450.240">
    <property type="match status" value="1"/>
</dbReference>
<evidence type="ECO:0000256" key="15">
    <source>
        <dbReference type="ARBA" id="ARBA00074309"/>
    </source>
</evidence>
<proteinExistence type="inferred from homology"/>
<dbReference type="Pfam" id="PF04280">
    <property type="entry name" value="Tim44"/>
    <property type="match status" value="1"/>
</dbReference>
<evidence type="ECO:0000256" key="11">
    <source>
        <dbReference type="ARBA" id="ARBA00023128"/>
    </source>
</evidence>
<name>A0A1W0WJS2_HYPEX</name>
<evidence type="ECO:0000256" key="3">
    <source>
        <dbReference type="ARBA" id="ARBA00022448"/>
    </source>
</evidence>
<dbReference type="PANTHER" id="PTHR10721">
    <property type="entry name" value="MITOCHONDRIAL IMPORT INNER MEMBRANE TRANSLOCASE SUBUNIT TIM44"/>
    <property type="match status" value="1"/>
</dbReference>
<dbReference type="SMART" id="SM00978">
    <property type="entry name" value="Tim44"/>
    <property type="match status" value="1"/>
</dbReference>
<protein>
    <recommendedName>
        <fullName evidence="15 16">Mitochondrial import inner membrane translocase subunit TIM44</fullName>
    </recommendedName>
</protein>
<evidence type="ECO:0000313" key="19">
    <source>
        <dbReference type="EMBL" id="OQV15373.1"/>
    </source>
</evidence>
<evidence type="ECO:0000256" key="13">
    <source>
        <dbReference type="ARBA" id="ARBA00057148"/>
    </source>
</evidence>
<dbReference type="Proteomes" id="UP000192578">
    <property type="component" value="Unassembled WGS sequence"/>
</dbReference>
<evidence type="ECO:0000256" key="5">
    <source>
        <dbReference type="ARBA" id="ARBA00022741"/>
    </source>
</evidence>
<evidence type="ECO:0000256" key="1">
    <source>
        <dbReference type="ARBA" id="ARBA00004443"/>
    </source>
</evidence>
<dbReference type="SUPFAM" id="SSF54427">
    <property type="entry name" value="NTF2-like"/>
    <property type="match status" value="1"/>
</dbReference>
<keyword evidence="10 16" id="KW-0811">Translocation</keyword>
<comment type="subcellular location">
    <subcellularLocation>
        <location evidence="1">Mitochondrion inner membrane</location>
        <topology evidence="1">Peripheral membrane protein</topology>
        <orientation evidence="1">Matrix side</orientation>
    </subcellularLocation>
</comment>
<dbReference type="InterPro" id="IPR007379">
    <property type="entry name" value="Tim44-like_dom"/>
</dbReference>
<keyword evidence="20" id="KW-1185">Reference proteome</keyword>
<evidence type="ECO:0000256" key="2">
    <source>
        <dbReference type="ARBA" id="ARBA00009597"/>
    </source>
</evidence>
<dbReference type="GO" id="GO:0030150">
    <property type="term" value="P:protein import into mitochondrial matrix"/>
    <property type="evidence" value="ECO:0007669"/>
    <property type="project" value="InterPro"/>
</dbReference>
<dbReference type="AlphaFoldDB" id="A0A1W0WJS2"/>
<dbReference type="InterPro" id="IPR032710">
    <property type="entry name" value="NTF2-like_dom_sf"/>
</dbReference>
<dbReference type="GO" id="GO:0005743">
    <property type="term" value="C:mitochondrial inner membrane"/>
    <property type="evidence" value="ECO:0007669"/>
    <property type="project" value="UniProtKB-SubCell"/>
</dbReference>
<feature type="coiled-coil region" evidence="17">
    <location>
        <begin position="75"/>
        <end position="118"/>
    </location>
</feature>
<evidence type="ECO:0000256" key="6">
    <source>
        <dbReference type="ARBA" id="ARBA00022792"/>
    </source>
</evidence>
<keyword evidence="8 16" id="KW-0653">Protein transport</keyword>
<keyword evidence="6 16" id="KW-0999">Mitochondrion inner membrane</keyword>
<evidence type="ECO:0000256" key="16">
    <source>
        <dbReference type="PIRNR" id="PIRNR037871"/>
    </source>
</evidence>
<comment type="caution">
    <text evidence="19">The sequence shown here is derived from an EMBL/GenBank/DDBJ whole genome shotgun (WGS) entry which is preliminary data.</text>
</comment>
<evidence type="ECO:0000256" key="12">
    <source>
        <dbReference type="ARBA" id="ARBA00023136"/>
    </source>
</evidence>
<evidence type="ECO:0000256" key="14">
    <source>
        <dbReference type="ARBA" id="ARBA00063163"/>
    </source>
</evidence>
<comment type="similarity">
    <text evidence="2 16">Belongs to the Tim44 family.</text>
</comment>
<accession>A0A1W0WJS2</accession>
<keyword evidence="9" id="KW-0809">Transit peptide</keyword>
<comment type="function">
    <text evidence="13">Essential component of the PAM complex, a complex required for the translocation of transit peptide-containing proteins from the inner membrane into the mitochondrial matrix in an ATP-dependent manner. Recruits mitochondrial HSP70 to drive protein translocation into the matrix using ATP as an energy source.</text>
</comment>
<organism evidence="19 20">
    <name type="scientific">Hypsibius exemplaris</name>
    <name type="common">Freshwater tardigrade</name>
    <dbReference type="NCBI Taxonomy" id="2072580"/>
    <lineage>
        <taxon>Eukaryota</taxon>
        <taxon>Metazoa</taxon>
        <taxon>Ecdysozoa</taxon>
        <taxon>Tardigrada</taxon>
        <taxon>Eutardigrada</taxon>
        <taxon>Parachela</taxon>
        <taxon>Hypsibioidea</taxon>
        <taxon>Hypsibiidae</taxon>
        <taxon>Hypsibius</taxon>
    </lineage>
</organism>
<sequence>MAQLRRGYSRLIGTGLPSHHRSSLFPATVIPPRLFDHEPLRIVGGTFDFPAYNCSQARAYASPPRGFFGSLLNNIRQEFGKNKEMKESLKKFREEADKLEQSDALKEARKKFQAIESETSRGSDALRKGLTGLKDKISETIEDVQKTDIGKNIGKIAQQAKDAAETVVKQGEQLGGARAVKKISRSVKAVTAEMERNTLERPYKSPVKLRKRAEFSTMTPEGETEPEKTFSANEEATGVELHKDSKWFQSWESFKNDNAYVNKMFEFKMKYDESENPLVRASRAVTDKVSDLMGGLFSKTELSEVLTEILKIDPTFDKEDFLRQCHDEIIPNLLEAMTKGDLEILRDWCYDGPFSVLSTPIKQAAAMGYHFDSRILDVNNIDLVAAKMMEQGPVLVITFQSQAIMCVRDKAGKIVEGDSEKVMRTTYVWVLCRDQTILDPSAAWRLIDLSANTVEQWL</sequence>
<evidence type="ECO:0000256" key="10">
    <source>
        <dbReference type="ARBA" id="ARBA00023010"/>
    </source>
</evidence>
<keyword evidence="17" id="KW-0175">Coiled coil</keyword>